<dbReference type="AlphaFoldDB" id="A0A1J8PZ98"/>
<gene>
    <name evidence="1" type="ORF">AZE42_12127</name>
</gene>
<dbReference type="OrthoDB" id="10482569at2759"/>
<evidence type="ECO:0000313" key="2">
    <source>
        <dbReference type="Proteomes" id="UP000183567"/>
    </source>
</evidence>
<comment type="caution">
    <text evidence="1">The sequence shown here is derived from an EMBL/GenBank/DDBJ whole genome shotgun (WGS) entry which is preliminary data.</text>
</comment>
<reference evidence="1 2" key="1">
    <citation type="submission" date="2016-03" db="EMBL/GenBank/DDBJ databases">
        <title>Comparative genomics of the ectomycorrhizal sister species Rhizopogon vinicolor and Rhizopogon vesiculosus (Basidiomycota: Boletales) reveals a divergence of the mating type B locus.</title>
        <authorList>
            <person name="Mujic A.B."/>
            <person name="Kuo A."/>
            <person name="Tritt A."/>
            <person name="Lipzen A."/>
            <person name="Chen C."/>
            <person name="Johnson J."/>
            <person name="Sharma A."/>
            <person name="Barry K."/>
            <person name="Grigoriev I.V."/>
            <person name="Spatafora J.W."/>
        </authorList>
    </citation>
    <scope>NUCLEOTIDE SEQUENCE [LARGE SCALE GENOMIC DNA]</scope>
    <source>
        <strain evidence="1 2">AM-OR11-056</strain>
    </source>
</reference>
<organism evidence="1 2">
    <name type="scientific">Rhizopogon vesiculosus</name>
    <dbReference type="NCBI Taxonomy" id="180088"/>
    <lineage>
        <taxon>Eukaryota</taxon>
        <taxon>Fungi</taxon>
        <taxon>Dikarya</taxon>
        <taxon>Basidiomycota</taxon>
        <taxon>Agaricomycotina</taxon>
        <taxon>Agaricomycetes</taxon>
        <taxon>Agaricomycetidae</taxon>
        <taxon>Boletales</taxon>
        <taxon>Suillineae</taxon>
        <taxon>Rhizopogonaceae</taxon>
        <taxon>Rhizopogon</taxon>
    </lineage>
</organism>
<evidence type="ECO:0000313" key="1">
    <source>
        <dbReference type="EMBL" id="OJA14614.1"/>
    </source>
</evidence>
<dbReference type="Proteomes" id="UP000183567">
    <property type="component" value="Unassembled WGS sequence"/>
</dbReference>
<accession>A0A1J8PZ98</accession>
<keyword evidence="2" id="KW-1185">Reference proteome</keyword>
<dbReference type="EMBL" id="LVVM01003559">
    <property type="protein sequence ID" value="OJA14614.1"/>
    <property type="molecule type" value="Genomic_DNA"/>
</dbReference>
<name>A0A1J8PZ98_9AGAM</name>
<proteinExistence type="predicted"/>
<sequence length="127" mass="13970">MGTDVALSDLLSVSDLLSPAEDIRVTSLETMVGQCLARLRQEIVCTIHGLTLVSNYEQLTDEEWPTAFSMANFAFAPQIFNAPPSGSINSPRLSSTRKEFTWVREYTIVCVTTHLDDEGNLQASTEG</sequence>
<protein>
    <submittedName>
        <fullName evidence="1">Uncharacterized protein</fullName>
    </submittedName>
</protein>